<feature type="transmembrane region" description="Helical" evidence="5">
    <location>
        <begin position="333"/>
        <end position="354"/>
    </location>
</feature>
<dbReference type="SUPFAM" id="SSF141322">
    <property type="entry name" value="NfeD domain-like"/>
    <property type="match status" value="1"/>
</dbReference>
<dbReference type="InterPro" id="IPR056739">
    <property type="entry name" value="NfeD_membrane"/>
</dbReference>
<keyword evidence="4 5" id="KW-0472">Membrane</keyword>
<feature type="transmembrane region" description="Helical" evidence="5">
    <location>
        <begin position="278"/>
        <end position="295"/>
    </location>
</feature>
<evidence type="ECO:0000256" key="4">
    <source>
        <dbReference type="ARBA" id="ARBA00023136"/>
    </source>
</evidence>
<feature type="signal peptide" evidence="6">
    <location>
        <begin position="1"/>
        <end position="20"/>
    </location>
</feature>
<dbReference type="Gene3D" id="2.40.50.140">
    <property type="entry name" value="Nucleic acid-binding proteins"/>
    <property type="match status" value="1"/>
</dbReference>
<dbReference type="Pfam" id="PF24961">
    <property type="entry name" value="NfeD_membrane"/>
    <property type="match status" value="1"/>
</dbReference>
<evidence type="ECO:0000259" key="7">
    <source>
        <dbReference type="Pfam" id="PF01957"/>
    </source>
</evidence>
<evidence type="ECO:0000259" key="8">
    <source>
        <dbReference type="Pfam" id="PF24961"/>
    </source>
</evidence>
<dbReference type="GO" id="GO:0016020">
    <property type="term" value="C:membrane"/>
    <property type="evidence" value="ECO:0007669"/>
    <property type="project" value="UniProtKB-SubCell"/>
</dbReference>
<dbReference type="PANTHER" id="PTHR33507">
    <property type="entry name" value="INNER MEMBRANE PROTEIN YBBJ"/>
    <property type="match status" value="1"/>
</dbReference>
<dbReference type="InterPro" id="IPR029045">
    <property type="entry name" value="ClpP/crotonase-like_dom_sf"/>
</dbReference>
<accession>A0A150WD14</accession>
<evidence type="ECO:0000313" key="10">
    <source>
        <dbReference type="EMBL" id="KYG60853.1"/>
    </source>
</evidence>
<dbReference type="SUPFAM" id="SSF52096">
    <property type="entry name" value="ClpP/crotonase"/>
    <property type="match status" value="1"/>
</dbReference>
<dbReference type="PANTHER" id="PTHR33507:SF4">
    <property type="entry name" value="NODULATION COMPETITIVENESS PROTEIN NFED"/>
    <property type="match status" value="1"/>
</dbReference>
<comment type="caution">
    <text evidence="10">The sequence shown here is derived from an EMBL/GenBank/DDBJ whole genome shotgun (WGS) entry which is preliminary data.</text>
</comment>
<feature type="domain" description="NfeD1b N-terminal" evidence="9">
    <location>
        <begin position="26"/>
        <end position="195"/>
    </location>
</feature>
<feature type="domain" description="NfeD-like C-terminal" evidence="7">
    <location>
        <begin position="368"/>
        <end position="422"/>
    </location>
</feature>
<dbReference type="InterPro" id="IPR056738">
    <property type="entry name" value="NfeD1b_N"/>
</dbReference>
<feature type="transmembrane region" description="Helical" evidence="5">
    <location>
        <begin position="225"/>
        <end position="248"/>
    </location>
</feature>
<proteinExistence type="predicted"/>
<feature type="transmembrane region" description="Helical" evidence="5">
    <location>
        <begin position="255"/>
        <end position="272"/>
    </location>
</feature>
<evidence type="ECO:0000256" key="3">
    <source>
        <dbReference type="ARBA" id="ARBA00022989"/>
    </source>
</evidence>
<dbReference type="CDD" id="cd07020">
    <property type="entry name" value="Clp_protease_NfeD_1"/>
    <property type="match status" value="1"/>
</dbReference>
<evidence type="ECO:0000256" key="1">
    <source>
        <dbReference type="ARBA" id="ARBA00004141"/>
    </source>
</evidence>
<keyword evidence="6" id="KW-0732">Signal</keyword>
<dbReference type="InterPro" id="IPR052165">
    <property type="entry name" value="Membrane_assoc_protease"/>
</dbReference>
<protein>
    <submittedName>
        <fullName evidence="10">Uncharacterized protein</fullName>
    </submittedName>
</protein>
<feature type="transmembrane region" description="Helical" evidence="5">
    <location>
        <begin position="302"/>
        <end position="321"/>
    </location>
</feature>
<dbReference type="Gene3D" id="3.90.226.10">
    <property type="entry name" value="2-enoyl-CoA Hydratase, Chain A, domain 1"/>
    <property type="match status" value="1"/>
</dbReference>
<gene>
    <name evidence="10" type="ORF">AZI85_10330</name>
</gene>
<evidence type="ECO:0000259" key="9">
    <source>
        <dbReference type="Pfam" id="PF25145"/>
    </source>
</evidence>
<evidence type="ECO:0000256" key="6">
    <source>
        <dbReference type="SAM" id="SignalP"/>
    </source>
</evidence>
<feature type="chain" id="PRO_5007572346" evidence="6">
    <location>
        <begin position="21"/>
        <end position="424"/>
    </location>
</feature>
<keyword evidence="3 5" id="KW-1133">Transmembrane helix</keyword>
<dbReference type="Pfam" id="PF25145">
    <property type="entry name" value="NfeD1b_N"/>
    <property type="match status" value="1"/>
</dbReference>
<feature type="domain" description="NfeD integral membrane" evidence="8">
    <location>
        <begin position="234"/>
        <end position="349"/>
    </location>
</feature>
<sequence length="424" mass="45259">MIKLVAILFVTLFLTAQAEAACTLAVTINEAITASTSDYLARAEKRAKEQKCDSLFVRMNTPGGSLQSTRLIVEQILASDIPYLCLITPSGGGAGSAGAIILQACHVNGGLTATNIGAATPILGTGEATPEDLRKKIINDTVSWLEGVTQLRGRNLEFAKEIVTEAKSLSSEAAHKAKALDILAQNESEFLKQSEERTVLINEKKELSVKVGELQEFAPDLRYKVLSFIADPEFAYLLFMGSLGLLYVEITNPGMIAPGVIGGIGLVLSLVAFHKLDVAWGGLALILLGIAFLILEIFVTSFGLLGIGGLVAVFVGSLFLFDAQSTGYTLPLSLIISVVAVLGVFFLGIGYLALKTIRHKSKDADADLANHTGVVMTVEALGHRGQIQIMGETWIFVSEDSLQVNDRVQVTGRQGLTLNVKKVL</sequence>
<name>A0A150WD14_BDEBC</name>
<evidence type="ECO:0000256" key="5">
    <source>
        <dbReference type="SAM" id="Phobius"/>
    </source>
</evidence>
<comment type="subcellular location">
    <subcellularLocation>
        <location evidence="1">Membrane</location>
        <topology evidence="1">Multi-pass membrane protein</topology>
    </subcellularLocation>
</comment>
<reference evidence="10 11" key="1">
    <citation type="submission" date="2016-03" db="EMBL/GenBank/DDBJ databases">
        <authorList>
            <person name="Ploux O."/>
        </authorList>
    </citation>
    <scope>NUCLEOTIDE SEQUENCE [LARGE SCALE GENOMIC DNA]</scope>
    <source>
        <strain evidence="10 11">BER2</strain>
    </source>
</reference>
<dbReference type="OrthoDB" id="5288758at2"/>
<dbReference type="Pfam" id="PF01957">
    <property type="entry name" value="NfeD"/>
    <property type="match status" value="1"/>
</dbReference>
<dbReference type="RefSeq" id="WP_063244700.1">
    <property type="nucleotide sequence ID" value="NZ_LUKF01000018.1"/>
</dbReference>
<dbReference type="EMBL" id="LUKF01000018">
    <property type="protein sequence ID" value="KYG60853.1"/>
    <property type="molecule type" value="Genomic_DNA"/>
</dbReference>
<evidence type="ECO:0000313" key="11">
    <source>
        <dbReference type="Proteomes" id="UP000075391"/>
    </source>
</evidence>
<organism evidence="10 11">
    <name type="scientific">Bdellovibrio bacteriovorus</name>
    <dbReference type="NCBI Taxonomy" id="959"/>
    <lineage>
        <taxon>Bacteria</taxon>
        <taxon>Pseudomonadati</taxon>
        <taxon>Bdellovibrionota</taxon>
        <taxon>Bdellovibrionia</taxon>
        <taxon>Bdellovibrionales</taxon>
        <taxon>Pseudobdellovibrionaceae</taxon>
        <taxon>Bdellovibrio</taxon>
    </lineage>
</organism>
<dbReference type="Proteomes" id="UP000075391">
    <property type="component" value="Unassembled WGS sequence"/>
</dbReference>
<dbReference type="InterPro" id="IPR012340">
    <property type="entry name" value="NA-bd_OB-fold"/>
</dbReference>
<dbReference type="AlphaFoldDB" id="A0A150WD14"/>
<keyword evidence="2 5" id="KW-0812">Transmembrane</keyword>
<dbReference type="InterPro" id="IPR002810">
    <property type="entry name" value="NfeD-like_C"/>
</dbReference>
<evidence type="ECO:0000256" key="2">
    <source>
        <dbReference type="ARBA" id="ARBA00022692"/>
    </source>
</evidence>